<evidence type="ECO:0000256" key="1">
    <source>
        <dbReference type="SAM" id="MobiDB-lite"/>
    </source>
</evidence>
<name>A0A7S0T9R5_9STRA</name>
<accession>A0A7S0T9R5</accession>
<gene>
    <name evidence="2" type="ORF">PDEL0327_LOCUS1429</name>
</gene>
<sequence>MDYEDTWSFLQSKLDELEAHVKQHGDVDPAKFLAQLAANAPVPSLTSLANMTNSIPVVAGLAVAQSLVEGAASLVFPQSPVSTTTGTKASDYKSPNKTN</sequence>
<dbReference type="AlphaFoldDB" id="A0A7S0T9R5"/>
<dbReference type="EMBL" id="HBFG01001902">
    <property type="protein sequence ID" value="CAD8729936.1"/>
    <property type="molecule type" value="Transcribed_RNA"/>
</dbReference>
<feature type="compositionally biased region" description="Polar residues" evidence="1">
    <location>
        <begin position="79"/>
        <end position="99"/>
    </location>
</feature>
<organism evidence="2">
    <name type="scientific">Pseudo-nitzschia delicatissima</name>
    <dbReference type="NCBI Taxonomy" id="44447"/>
    <lineage>
        <taxon>Eukaryota</taxon>
        <taxon>Sar</taxon>
        <taxon>Stramenopiles</taxon>
        <taxon>Ochrophyta</taxon>
        <taxon>Bacillariophyta</taxon>
        <taxon>Bacillariophyceae</taxon>
        <taxon>Bacillariophycidae</taxon>
        <taxon>Bacillariales</taxon>
        <taxon>Bacillariaceae</taxon>
        <taxon>Pseudo-nitzschia</taxon>
    </lineage>
</organism>
<feature type="region of interest" description="Disordered" evidence="1">
    <location>
        <begin position="78"/>
        <end position="99"/>
    </location>
</feature>
<protein>
    <submittedName>
        <fullName evidence="2">Uncharacterized protein</fullName>
    </submittedName>
</protein>
<evidence type="ECO:0000313" key="2">
    <source>
        <dbReference type="EMBL" id="CAD8729936.1"/>
    </source>
</evidence>
<reference evidence="2" key="1">
    <citation type="submission" date="2021-01" db="EMBL/GenBank/DDBJ databases">
        <authorList>
            <person name="Corre E."/>
            <person name="Pelletier E."/>
            <person name="Niang G."/>
            <person name="Scheremetjew M."/>
            <person name="Finn R."/>
            <person name="Kale V."/>
            <person name="Holt S."/>
            <person name="Cochrane G."/>
            <person name="Meng A."/>
            <person name="Brown T."/>
            <person name="Cohen L."/>
        </authorList>
    </citation>
    <scope>NUCLEOTIDE SEQUENCE</scope>
    <source>
        <strain evidence="2">B596</strain>
    </source>
</reference>
<proteinExistence type="predicted"/>